<dbReference type="Proteomes" id="UP001162480">
    <property type="component" value="Chromosome 18"/>
</dbReference>
<keyword evidence="2" id="KW-1185">Reference proteome</keyword>
<accession>A0AA36BKL4</accession>
<dbReference type="EMBL" id="OX597831">
    <property type="protein sequence ID" value="CAI9735978.1"/>
    <property type="molecule type" value="Genomic_DNA"/>
</dbReference>
<gene>
    <name evidence="1" type="ORF">OCTVUL_1B014484</name>
</gene>
<dbReference type="AlphaFoldDB" id="A0AA36BKL4"/>
<organism evidence="1 2">
    <name type="scientific">Octopus vulgaris</name>
    <name type="common">Common octopus</name>
    <dbReference type="NCBI Taxonomy" id="6645"/>
    <lineage>
        <taxon>Eukaryota</taxon>
        <taxon>Metazoa</taxon>
        <taxon>Spiralia</taxon>
        <taxon>Lophotrochozoa</taxon>
        <taxon>Mollusca</taxon>
        <taxon>Cephalopoda</taxon>
        <taxon>Coleoidea</taxon>
        <taxon>Octopodiformes</taxon>
        <taxon>Octopoda</taxon>
        <taxon>Incirrata</taxon>
        <taxon>Octopodidae</taxon>
        <taxon>Octopus</taxon>
    </lineage>
</organism>
<evidence type="ECO:0000313" key="2">
    <source>
        <dbReference type="Proteomes" id="UP001162480"/>
    </source>
</evidence>
<evidence type="ECO:0000313" key="1">
    <source>
        <dbReference type="EMBL" id="CAI9735978.1"/>
    </source>
</evidence>
<sequence>MDFASTSYQCTSDINEDSCDSCDNDDNDIDFVPENELKENQEDRFTYQNKAITADKYRDYVDFSNWENEFKSSLPVLRNFTNLDLLKARSEPLTAIPLPCRVCQEVEYAINLVTKAS</sequence>
<protein>
    <submittedName>
        <fullName evidence="1">Uncharacterized protein</fullName>
    </submittedName>
</protein>
<name>A0AA36BKL4_OCTVU</name>
<reference evidence="1" key="1">
    <citation type="submission" date="2023-08" db="EMBL/GenBank/DDBJ databases">
        <authorList>
            <person name="Alioto T."/>
            <person name="Alioto T."/>
            <person name="Gomez Garrido J."/>
        </authorList>
    </citation>
    <scope>NUCLEOTIDE SEQUENCE</scope>
</reference>
<proteinExistence type="predicted"/>